<evidence type="ECO:0000256" key="1">
    <source>
        <dbReference type="SAM" id="SignalP"/>
    </source>
</evidence>
<evidence type="ECO:0000313" key="4">
    <source>
        <dbReference type="Proteomes" id="UP001597389"/>
    </source>
</evidence>
<evidence type="ECO:0000259" key="2">
    <source>
        <dbReference type="Pfam" id="PF07589"/>
    </source>
</evidence>
<protein>
    <submittedName>
        <fullName evidence="3">LamG domain-containing protein</fullName>
    </submittedName>
</protein>
<dbReference type="RefSeq" id="WP_377178119.1">
    <property type="nucleotide sequence ID" value="NZ_JBHUJB010000040.1"/>
</dbReference>
<dbReference type="Gene3D" id="2.60.120.200">
    <property type="match status" value="1"/>
</dbReference>
<organism evidence="3 4">
    <name type="scientific">Rubritalea tangerina</name>
    <dbReference type="NCBI Taxonomy" id="430798"/>
    <lineage>
        <taxon>Bacteria</taxon>
        <taxon>Pseudomonadati</taxon>
        <taxon>Verrucomicrobiota</taxon>
        <taxon>Verrucomicrobiia</taxon>
        <taxon>Verrucomicrobiales</taxon>
        <taxon>Rubritaleaceae</taxon>
        <taxon>Rubritalea</taxon>
    </lineage>
</organism>
<evidence type="ECO:0000313" key="3">
    <source>
        <dbReference type="EMBL" id="MFD2159206.1"/>
    </source>
</evidence>
<name>A0ABW4ZB56_9BACT</name>
<feature type="signal peptide" evidence="1">
    <location>
        <begin position="1"/>
        <end position="20"/>
    </location>
</feature>
<feature type="domain" description="Ice-binding protein C-terminal" evidence="2">
    <location>
        <begin position="226"/>
        <end position="248"/>
    </location>
</feature>
<proteinExistence type="predicted"/>
<feature type="chain" id="PRO_5045969108" evidence="1">
    <location>
        <begin position="21"/>
        <end position="249"/>
    </location>
</feature>
<comment type="caution">
    <text evidence="3">The sequence shown here is derived from an EMBL/GenBank/DDBJ whole genome shotgun (WGS) entry which is preliminary data.</text>
</comment>
<dbReference type="Proteomes" id="UP001597389">
    <property type="component" value="Unassembled WGS sequence"/>
</dbReference>
<dbReference type="InterPro" id="IPR013320">
    <property type="entry name" value="ConA-like_dom_sf"/>
</dbReference>
<dbReference type="InterPro" id="IPR013424">
    <property type="entry name" value="Ice-binding_C"/>
</dbReference>
<gene>
    <name evidence="3" type="ORF">ACFSW8_09880</name>
</gene>
<sequence length="249" mass="25592">MKRTMTLLSTLVAGTLSTQAAITIVHTYDLGEASTVIGGVPQDSTGTTHFTNGIGGGMSVNTVGVGASGSTAYASLSNQGVYGADFSGFATDNFGIELWARTSDSDSIIFTTGNSGQFLDFQTTGGNWAASINGASWVGGNNGAGQAFTANTWTHLALIRNNGTTTFYINGVAQSGTSNAAVTHSAGHLGVRPGDGRRYEGDIDSVRMFTFDPINDDPVAALNTTAVPEPTSTALLGLGGVALLLRRRK</sequence>
<reference evidence="4" key="1">
    <citation type="journal article" date="2019" name="Int. J. Syst. Evol. Microbiol.">
        <title>The Global Catalogue of Microorganisms (GCM) 10K type strain sequencing project: providing services to taxonomists for standard genome sequencing and annotation.</title>
        <authorList>
            <consortium name="The Broad Institute Genomics Platform"/>
            <consortium name="The Broad Institute Genome Sequencing Center for Infectious Disease"/>
            <person name="Wu L."/>
            <person name="Ma J."/>
        </authorList>
    </citation>
    <scope>NUCLEOTIDE SEQUENCE [LARGE SCALE GENOMIC DNA]</scope>
    <source>
        <strain evidence="4">CCUG 57942</strain>
    </source>
</reference>
<dbReference type="SUPFAM" id="SSF49899">
    <property type="entry name" value="Concanavalin A-like lectins/glucanases"/>
    <property type="match status" value="1"/>
</dbReference>
<dbReference type="Pfam" id="PF07589">
    <property type="entry name" value="PEP-CTERM"/>
    <property type="match status" value="1"/>
</dbReference>
<dbReference type="NCBIfam" id="TIGR02595">
    <property type="entry name" value="PEP_CTERM"/>
    <property type="match status" value="1"/>
</dbReference>
<dbReference type="EMBL" id="JBHUJB010000040">
    <property type="protein sequence ID" value="MFD2159206.1"/>
    <property type="molecule type" value="Genomic_DNA"/>
</dbReference>
<accession>A0ABW4ZB56</accession>
<keyword evidence="1" id="KW-0732">Signal</keyword>
<keyword evidence="4" id="KW-1185">Reference proteome</keyword>
<dbReference type="Pfam" id="PF13385">
    <property type="entry name" value="Laminin_G_3"/>
    <property type="match status" value="1"/>
</dbReference>